<gene>
    <name evidence="10" type="ORF">MNEG_7397</name>
</gene>
<evidence type="ECO:0000256" key="3">
    <source>
        <dbReference type="ARBA" id="ARBA00005641"/>
    </source>
</evidence>
<keyword evidence="8 10" id="KW-0326">Glycosidase</keyword>
<dbReference type="GO" id="GO:0005576">
    <property type="term" value="C:extracellular region"/>
    <property type="evidence" value="ECO:0007669"/>
    <property type="project" value="UniProtKB-SubCell"/>
</dbReference>
<dbReference type="SUPFAM" id="SSF51445">
    <property type="entry name" value="(Trans)glycosidases"/>
    <property type="match status" value="1"/>
</dbReference>
<comment type="similarity">
    <text evidence="3">Belongs to the glycosyl hydrolase 5 (cellulase A) family.</text>
</comment>
<dbReference type="RefSeq" id="XP_013899584.1">
    <property type="nucleotide sequence ID" value="XM_014044130.1"/>
</dbReference>
<dbReference type="InterPro" id="IPR017853">
    <property type="entry name" value="GH"/>
</dbReference>
<dbReference type="AlphaFoldDB" id="A0A0D2MBB7"/>
<evidence type="ECO:0000313" key="10">
    <source>
        <dbReference type="EMBL" id="KIZ00565.1"/>
    </source>
</evidence>
<organism evidence="10 11">
    <name type="scientific">Monoraphidium neglectum</name>
    <dbReference type="NCBI Taxonomy" id="145388"/>
    <lineage>
        <taxon>Eukaryota</taxon>
        <taxon>Viridiplantae</taxon>
        <taxon>Chlorophyta</taxon>
        <taxon>core chlorophytes</taxon>
        <taxon>Chlorophyceae</taxon>
        <taxon>CS clade</taxon>
        <taxon>Sphaeropleales</taxon>
        <taxon>Selenastraceae</taxon>
        <taxon>Monoraphidium</taxon>
    </lineage>
</organism>
<dbReference type="InterPro" id="IPR001547">
    <property type="entry name" value="Glyco_hydro_5"/>
</dbReference>
<evidence type="ECO:0000256" key="5">
    <source>
        <dbReference type="ARBA" id="ARBA00022525"/>
    </source>
</evidence>
<dbReference type="Proteomes" id="UP000054498">
    <property type="component" value="Unassembled WGS sequence"/>
</dbReference>
<name>A0A0D2MBB7_9CHLO</name>
<evidence type="ECO:0000256" key="4">
    <source>
        <dbReference type="ARBA" id="ARBA00012706"/>
    </source>
</evidence>
<dbReference type="GO" id="GO:0000272">
    <property type="term" value="P:polysaccharide catabolic process"/>
    <property type="evidence" value="ECO:0007669"/>
    <property type="project" value="InterPro"/>
</dbReference>
<dbReference type="Pfam" id="PF26410">
    <property type="entry name" value="GH5_mannosidase"/>
    <property type="match status" value="1"/>
</dbReference>
<dbReference type="KEGG" id="mng:MNEG_7397"/>
<evidence type="ECO:0000256" key="6">
    <source>
        <dbReference type="ARBA" id="ARBA00022729"/>
    </source>
</evidence>
<dbReference type="PANTHER" id="PTHR31451:SF39">
    <property type="entry name" value="MANNAN ENDO-1,4-BETA-MANNOSIDASE 1"/>
    <property type="match status" value="1"/>
</dbReference>
<dbReference type="InterPro" id="IPR045053">
    <property type="entry name" value="MAN-like"/>
</dbReference>
<feature type="domain" description="Glycoside hydrolase family 5" evidence="9">
    <location>
        <begin position="29"/>
        <end position="344"/>
    </location>
</feature>
<evidence type="ECO:0000256" key="7">
    <source>
        <dbReference type="ARBA" id="ARBA00022801"/>
    </source>
</evidence>
<accession>A0A0D2MBB7</accession>
<dbReference type="OrthoDB" id="406631at2759"/>
<dbReference type="GeneID" id="25740273"/>
<comment type="catalytic activity">
    <reaction evidence="1">
        <text>Random hydrolysis of (1-&gt;4)-beta-D-mannosidic linkages in mannans, galactomannans and glucomannans.</text>
        <dbReference type="EC" id="3.2.1.78"/>
    </reaction>
</comment>
<dbReference type="EC" id="3.2.1.78" evidence="4"/>
<keyword evidence="5" id="KW-0964">Secreted</keyword>
<dbReference type="EMBL" id="KK101522">
    <property type="protein sequence ID" value="KIZ00565.1"/>
    <property type="molecule type" value="Genomic_DNA"/>
</dbReference>
<comment type="subcellular location">
    <subcellularLocation>
        <location evidence="2">Secreted</location>
    </subcellularLocation>
</comment>
<dbReference type="GO" id="GO:0016985">
    <property type="term" value="F:mannan endo-1,4-beta-mannosidase activity"/>
    <property type="evidence" value="ECO:0007669"/>
    <property type="project" value="UniProtKB-EC"/>
</dbReference>
<dbReference type="Gene3D" id="3.20.20.80">
    <property type="entry name" value="Glycosidases"/>
    <property type="match status" value="1"/>
</dbReference>
<proteinExistence type="inferred from homology"/>
<keyword evidence="6" id="KW-0732">Signal</keyword>
<evidence type="ECO:0000256" key="8">
    <source>
        <dbReference type="ARBA" id="ARBA00023295"/>
    </source>
</evidence>
<evidence type="ECO:0000256" key="1">
    <source>
        <dbReference type="ARBA" id="ARBA00001678"/>
    </source>
</evidence>
<evidence type="ECO:0000256" key="2">
    <source>
        <dbReference type="ARBA" id="ARBA00004613"/>
    </source>
</evidence>
<dbReference type="STRING" id="145388.A0A0D2MBB7"/>
<keyword evidence="11" id="KW-1185">Reference proteome</keyword>
<sequence>MALETLDACQRLGFSVIRTWAFNDGGGWNALQTAPGVYDENVFRGLDWVIAQCAARGLRLMLTLSNFWEDFGGFPQYVRWSRGLPPGSPARGEDFYCDPQCQAMYRQYVTDVVTRVNTVTGVAYRDDPTIFAWDLVNEPRNDGDDTCAALTSWIDAAAAHVKSLDPNHPVTVGLEGFFGPSTPGLAAACNPYNQTHGVDWVANNASPSIDFASIHLYADQWCPTDCGDQARVDWAVNWVKGHIQAAKQLGKPLCLQEFGKKPAGSGREALFEKLLAVASEEAQQGGTLVGSLVWMFAHESYPDYDSYTLYEQGEPDAEASKEGAQPTVNDRASTDLVVQFAQQLRVMRPS</sequence>
<protein>
    <recommendedName>
        <fullName evidence="4">mannan endo-1,4-beta-mannosidase</fullName>
        <ecNumber evidence="4">3.2.1.78</ecNumber>
    </recommendedName>
</protein>
<evidence type="ECO:0000313" key="11">
    <source>
        <dbReference type="Proteomes" id="UP000054498"/>
    </source>
</evidence>
<evidence type="ECO:0000259" key="9">
    <source>
        <dbReference type="Pfam" id="PF26410"/>
    </source>
</evidence>
<dbReference type="PANTHER" id="PTHR31451">
    <property type="match status" value="1"/>
</dbReference>
<reference evidence="10 11" key="1">
    <citation type="journal article" date="2013" name="BMC Genomics">
        <title>Reconstruction of the lipid metabolism for the microalga Monoraphidium neglectum from its genome sequence reveals characteristics suitable for biofuel production.</title>
        <authorList>
            <person name="Bogen C."/>
            <person name="Al-Dilaimi A."/>
            <person name="Albersmeier A."/>
            <person name="Wichmann J."/>
            <person name="Grundmann M."/>
            <person name="Rupp O."/>
            <person name="Lauersen K.J."/>
            <person name="Blifernez-Klassen O."/>
            <person name="Kalinowski J."/>
            <person name="Goesmann A."/>
            <person name="Mussgnug J.H."/>
            <person name="Kruse O."/>
        </authorList>
    </citation>
    <scope>NUCLEOTIDE SEQUENCE [LARGE SCALE GENOMIC DNA]</scope>
    <source>
        <strain evidence="10 11">SAG 48.87</strain>
    </source>
</reference>
<keyword evidence="7 10" id="KW-0378">Hydrolase</keyword>